<name>A0A1I3GKP2_9BURK</name>
<gene>
    <name evidence="1" type="ORF">SAMN05192543_102563</name>
</gene>
<keyword evidence="2" id="KW-1185">Reference proteome</keyword>
<organism evidence="1 2">
    <name type="scientific">Paraburkholderia megapolitana</name>
    <dbReference type="NCBI Taxonomy" id="420953"/>
    <lineage>
        <taxon>Bacteria</taxon>
        <taxon>Pseudomonadati</taxon>
        <taxon>Pseudomonadota</taxon>
        <taxon>Betaproteobacteria</taxon>
        <taxon>Burkholderiales</taxon>
        <taxon>Burkholderiaceae</taxon>
        <taxon>Paraburkholderia</taxon>
    </lineage>
</organism>
<sequence>MNTHISRPDASRRALSLSGIPVLTLVLLLGLMAGHPAWAQGSPKGPAACTTSSAKVASLIFPPGVLLGGVAGYCQKSPSQWFWRLEGDSTVASHPALAMWSQVRNICTQAGGISGTPDVLYTLTVLCRFPVPSERVTQLTPRAQP</sequence>
<evidence type="ECO:0000313" key="1">
    <source>
        <dbReference type="EMBL" id="SFI23990.1"/>
    </source>
</evidence>
<proteinExistence type="predicted"/>
<reference evidence="1 2" key="1">
    <citation type="submission" date="2016-10" db="EMBL/GenBank/DDBJ databases">
        <authorList>
            <person name="de Groot N.N."/>
        </authorList>
    </citation>
    <scope>NUCLEOTIDE SEQUENCE [LARGE SCALE GENOMIC DNA]</scope>
    <source>
        <strain evidence="1 2">LMG 23650</strain>
    </source>
</reference>
<evidence type="ECO:0000313" key="2">
    <source>
        <dbReference type="Proteomes" id="UP000199548"/>
    </source>
</evidence>
<dbReference type="AlphaFoldDB" id="A0A1I3GKP2"/>
<accession>A0A1I3GKP2</accession>
<protein>
    <submittedName>
        <fullName evidence="1">Uncharacterized protein</fullName>
    </submittedName>
</protein>
<dbReference type="EMBL" id="FOQU01000002">
    <property type="protein sequence ID" value="SFI23990.1"/>
    <property type="molecule type" value="Genomic_DNA"/>
</dbReference>
<dbReference type="Proteomes" id="UP000199548">
    <property type="component" value="Unassembled WGS sequence"/>
</dbReference>